<evidence type="ECO:0000313" key="9">
    <source>
        <dbReference type="Proteomes" id="UP001589775"/>
    </source>
</evidence>
<feature type="transmembrane region" description="Helical" evidence="7">
    <location>
        <begin position="332"/>
        <end position="352"/>
    </location>
</feature>
<keyword evidence="9" id="KW-1185">Reference proteome</keyword>
<evidence type="ECO:0000256" key="5">
    <source>
        <dbReference type="ARBA" id="ARBA00023136"/>
    </source>
</evidence>
<evidence type="ECO:0000256" key="7">
    <source>
        <dbReference type="SAM" id="Phobius"/>
    </source>
</evidence>
<dbReference type="Proteomes" id="UP001589775">
    <property type="component" value="Unassembled WGS sequence"/>
</dbReference>
<gene>
    <name evidence="8" type="ORF">ACFFJ6_18970</name>
</gene>
<feature type="transmembrane region" description="Helical" evidence="7">
    <location>
        <begin position="253"/>
        <end position="279"/>
    </location>
</feature>
<evidence type="ECO:0000256" key="6">
    <source>
        <dbReference type="SAM" id="MobiDB-lite"/>
    </source>
</evidence>
<evidence type="ECO:0000256" key="4">
    <source>
        <dbReference type="ARBA" id="ARBA00022989"/>
    </source>
</evidence>
<dbReference type="Pfam" id="PF01943">
    <property type="entry name" value="Polysacc_synt"/>
    <property type="match status" value="1"/>
</dbReference>
<feature type="region of interest" description="Disordered" evidence="6">
    <location>
        <begin position="418"/>
        <end position="453"/>
    </location>
</feature>
<feature type="transmembrane region" description="Helical" evidence="7">
    <location>
        <begin position="84"/>
        <end position="110"/>
    </location>
</feature>
<feature type="transmembrane region" description="Helical" evidence="7">
    <location>
        <begin position="12"/>
        <end position="36"/>
    </location>
</feature>
<protein>
    <submittedName>
        <fullName evidence="8">Lipopolysaccharide biosynthesis protein</fullName>
    </submittedName>
</protein>
<organism evidence="8 9">
    <name type="scientific">Rhodopseudomonas telluris</name>
    <dbReference type="NCBI Taxonomy" id="644215"/>
    <lineage>
        <taxon>Bacteria</taxon>
        <taxon>Pseudomonadati</taxon>
        <taxon>Pseudomonadota</taxon>
        <taxon>Alphaproteobacteria</taxon>
        <taxon>Hyphomicrobiales</taxon>
        <taxon>Nitrobacteraceae</taxon>
        <taxon>Rhodopseudomonas</taxon>
    </lineage>
</organism>
<feature type="transmembrane region" description="Helical" evidence="7">
    <location>
        <begin position="48"/>
        <end position="72"/>
    </location>
</feature>
<keyword evidence="2" id="KW-1003">Cell membrane</keyword>
<evidence type="ECO:0000256" key="2">
    <source>
        <dbReference type="ARBA" id="ARBA00022475"/>
    </source>
</evidence>
<feature type="transmembrane region" description="Helical" evidence="7">
    <location>
        <begin position="181"/>
        <end position="207"/>
    </location>
</feature>
<feature type="transmembrane region" description="Helical" evidence="7">
    <location>
        <begin position="122"/>
        <end position="144"/>
    </location>
</feature>
<feature type="transmembrane region" description="Helical" evidence="7">
    <location>
        <begin position="228"/>
        <end position="247"/>
    </location>
</feature>
<feature type="transmembrane region" description="Helical" evidence="7">
    <location>
        <begin position="291"/>
        <end position="312"/>
    </location>
</feature>
<reference evidence="8 9" key="1">
    <citation type="submission" date="2024-09" db="EMBL/GenBank/DDBJ databases">
        <authorList>
            <person name="Sun Q."/>
            <person name="Mori K."/>
        </authorList>
    </citation>
    <scope>NUCLEOTIDE SEQUENCE [LARGE SCALE GENOMIC DNA]</scope>
    <source>
        <strain evidence="8 9">KCTC 23279</strain>
    </source>
</reference>
<keyword evidence="3 7" id="KW-0812">Transmembrane</keyword>
<dbReference type="EMBL" id="JBHLWM010000008">
    <property type="protein sequence ID" value="MFC0242583.1"/>
    <property type="molecule type" value="Genomic_DNA"/>
</dbReference>
<dbReference type="InterPro" id="IPR002797">
    <property type="entry name" value="Polysacc_synth"/>
</dbReference>
<proteinExistence type="predicted"/>
<keyword evidence="5 7" id="KW-0472">Membrane</keyword>
<sequence length="466" mass="48341">MREAVRKSAALLRNSGALTLATVVTAGLGFGYWWLAARLFPPEAIGRAAALLSVMGLLGLLGDSGLGTLLVGEAARYRGRVAGLVSAATVVAMALAAALGMVFVVAEPLFGHASLIAGRHTMLLFIFGSALTAFTMVVSQALLGTLNGTARMLQQVVFSLLKLGMIGMAALAGASNEIAILMTWIAGAVVSWILVDLATHGGVRALLGRPDFALLHKLRHKVLDHYTLDIALQAPGLVVPFLVVVILTPTTNAAFAVVWMLIATAAAIPAVMATVLFPVVRASPKQSRHNFAVSLGVSLLFSTACAVFVLVYSREILAAFNPAYPDIAGSSLRFLGFSLLGSTLKFHACTLARLNDAMRRSSPWFLLGGILELCVAVAGAELGGLEGLVVGWTVVVSIEGACMVLYAGYVAYSGSASRPPSSGSQPTQPRSTLGSAPGKRMPPFDSPAPCEVPAGGIYITAKGTDA</sequence>
<accession>A0ABV6EWL9</accession>
<keyword evidence="4 7" id="KW-1133">Transmembrane helix</keyword>
<feature type="compositionally biased region" description="Polar residues" evidence="6">
    <location>
        <begin position="425"/>
        <end position="434"/>
    </location>
</feature>
<feature type="transmembrane region" description="Helical" evidence="7">
    <location>
        <begin position="364"/>
        <end position="383"/>
    </location>
</feature>
<feature type="transmembrane region" description="Helical" evidence="7">
    <location>
        <begin position="389"/>
        <end position="412"/>
    </location>
</feature>
<dbReference type="PANTHER" id="PTHR30250:SF11">
    <property type="entry name" value="O-ANTIGEN TRANSPORTER-RELATED"/>
    <property type="match status" value="1"/>
</dbReference>
<comment type="caution">
    <text evidence="8">The sequence shown here is derived from an EMBL/GenBank/DDBJ whole genome shotgun (WGS) entry which is preliminary data.</text>
</comment>
<evidence type="ECO:0000256" key="3">
    <source>
        <dbReference type="ARBA" id="ARBA00022692"/>
    </source>
</evidence>
<name>A0ABV6EWL9_9BRAD</name>
<evidence type="ECO:0000256" key="1">
    <source>
        <dbReference type="ARBA" id="ARBA00004651"/>
    </source>
</evidence>
<feature type="transmembrane region" description="Helical" evidence="7">
    <location>
        <begin position="156"/>
        <end position="175"/>
    </location>
</feature>
<comment type="subcellular location">
    <subcellularLocation>
        <location evidence="1">Cell membrane</location>
        <topology evidence="1">Multi-pass membrane protein</topology>
    </subcellularLocation>
</comment>
<evidence type="ECO:0000313" key="8">
    <source>
        <dbReference type="EMBL" id="MFC0242583.1"/>
    </source>
</evidence>
<dbReference type="InterPro" id="IPR050833">
    <property type="entry name" value="Poly_Biosynth_Transport"/>
</dbReference>
<dbReference type="PANTHER" id="PTHR30250">
    <property type="entry name" value="PST FAMILY PREDICTED COLANIC ACID TRANSPORTER"/>
    <property type="match status" value="1"/>
</dbReference>